<dbReference type="InterPro" id="IPR054491">
    <property type="entry name" value="MGH1-like_GH"/>
</dbReference>
<dbReference type="GO" id="GO:0005993">
    <property type="term" value="P:trehalose catabolic process"/>
    <property type="evidence" value="ECO:0007669"/>
    <property type="project" value="TreeGrafter"/>
</dbReference>
<dbReference type="PANTHER" id="PTHR23403">
    <property type="entry name" value="TREHALASE"/>
    <property type="match status" value="1"/>
</dbReference>
<dbReference type="AlphaFoldDB" id="A0A2M8F0Y1"/>
<comment type="caution">
    <text evidence="2">The sequence shown here is derived from an EMBL/GenBank/DDBJ whole genome shotgun (WGS) entry which is preliminary data.</text>
</comment>
<accession>A0A2M8F0Y1</accession>
<sequence length="416" mass="47975">MNQLQQEIKTKLAYTKGMIKRRAQGALKYDYLVPNGVYEEQWDWDAFFMGVALTSEIPSEAIYLKNWSLNYILNSHPDGKVGGCITKDGEDPRLNHMKPFLAQGAYIGGKNLNDFSWLKPHWSAFKKVVLYREKMYWDKETDLGMWFNSMESGADNDAGLYRCESLKNKESTLGRNYDQMRKDGGGHVFENVEDYPHASVVAVDVNTYIYREYTALSKIAYKLNNEKDAKDFADKAKNIKKNMRKYLWHEEDGMYYNLDTTTNKHIKKVSYSCFLSLFGGIPTDKQAKVMIETYLTNPKHMLSKFGARTLSKQDSHYNNVFMLKPHSNWQGPVWPIANNIYMFGLINYGYQKEALELAKRISKLVLSDLDISGGMHENYDAETGKPLAAPNFVSWNILVLTMIENAKEMKNPFDIK</sequence>
<dbReference type="Gene3D" id="1.50.10.10">
    <property type="match status" value="1"/>
</dbReference>
<dbReference type="InterPro" id="IPR008928">
    <property type="entry name" value="6-hairpin_glycosidase_sf"/>
</dbReference>
<dbReference type="EMBL" id="PFSC01000057">
    <property type="protein sequence ID" value="PJC32944.1"/>
    <property type="molecule type" value="Genomic_DNA"/>
</dbReference>
<evidence type="ECO:0000313" key="3">
    <source>
        <dbReference type="Proteomes" id="UP000231383"/>
    </source>
</evidence>
<dbReference type="PANTHER" id="PTHR23403:SF6">
    <property type="entry name" value="CYTOSOLIC NEUTRAL TREHALASE-RELATED"/>
    <property type="match status" value="1"/>
</dbReference>
<dbReference type="InterPro" id="IPR001661">
    <property type="entry name" value="Glyco_hydro_37"/>
</dbReference>
<dbReference type="GO" id="GO:0004555">
    <property type="term" value="F:alpha,alpha-trehalase activity"/>
    <property type="evidence" value="ECO:0007669"/>
    <property type="project" value="InterPro"/>
</dbReference>
<gene>
    <name evidence="2" type="ORF">CO051_02270</name>
</gene>
<dbReference type="Proteomes" id="UP000231383">
    <property type="component" value="Unassembled WGS sequence"/>
</dbReference>
<proteinExistence type="predicted"/>
<evidence type="ECO:0000313" key="2">
    <source>
        <dbReference type="EMBL" id="PJC32944.1"/>
    </source>
</evidence>
<dbReference type="Pfam" id="PF22422">
    <property type="entry name" value="MGH1-like_GH"/>
    <property type="match status" value="1"/>
</dbReference>
<name>A0A2M8F0Y1_9BACT</name>
<evidence type="ECO:0000259" key="1">
    <source>
        <dbReference type="Pfam" id="PF22422"/>
    </source>
</evidence>
<organism evidence="2 3">
    <name type="scientific">Candidatus Roizmanbacteria bacterium CG_4_9_14_0_2_um_filter_39_13</name>
    <dbReference type="NCBI Taxonomy" id="1974839"/>
    <lineage>
        <taxon>Bacteria</taxon>
        <taxon>Candidatus Roizmaniibacteriota</taxon>
    </lineage>
</organism>
<dbReference type="SUPFAM" id="SSF48208">
    <property type="entry name" value="Six-hairpin glycosidases"/>
    <property type="match status" value="1"/>
</dbReference>
<dbReference type="InterPro" id="IPR012341">
    <property type="entry name" value="6hp_glycosidase-like_sf"/>
</dbReference>
<protein>
    <recommendedName>
        <fullName evidence="1">Mannosylglycerate hydrolase MGH1-like glycoside hydrolase domain-containing protein</fullName>
    </recommendedName>
</protein>
<reference evidence="3" key="1">
    <citation type="submission" date="2017-09" db="EMBL/GenBank/DDBJ databases">
        <title>Depth-based differentiation of microbial function through sediment-hosted aquifers and enrichment of novel symbionts in the deep terrestrial subsurface.</title>
        <authorList>
            <person name="Probst A.J."/>
            <person name="Ladd B."/>
            <person name="Jarett J.K."/>
            <person name="Geller-Mcgrath D.E."/>
            <person name="Sieber C.M.K."/>
            <person name="Emerson J.B."/>
            <person name="Anantharaman K."/>
            <person name="Thomas B.C."/>
            <person name="Malmstrom R."/>
            <person name="Stieglmeier M."/>
            <person name="Klingl A."/>
            <person name="Woyke T."/>
            <person name="Ryan C.M."/>
            <person name="Banfield J.F."/>
        </authorList>
    </citation>
    <scope>NUCLEOTIDE SEQUENCE [LARGE SCALE GENOMIC DNA]</scope>
</reference>
<feature type="domain" description="Mannosylglycerate hydrolase MGH1-like glycoside hydrolase" evidence="1">
    <location>
        <begin position="132"/>
        <end position="392"/>
    </location>
</feature>